<name>A0ABN9QAV0_9DINO</name>
<feature type="compositionally biased region" description="Basic and acidic residues" evidence="1">
    <location>
        <begin position="30"/>
        <end position="42"/>
    </location>
</feature>
<evidence type="ECO:0000313" key="2">
    <source>
        <dbReference type="EMBL" id="CAK0801693.1"/>
    </source>
</evidence>
<reference evidence="2" key="1">
    <citation type="submission" date="2023-10" db="EMBL/GenBank/DDBJ databases">
        <authorList>
            <person name="Chen Y."/>
            <person name="Shah S."/>
            <person name="Dougan E. K."/>
            <person name="Thang M."/>
            <person name="Chan C."/>
        </authorList>
    </citation>
    <scope>NUCLEOTIDE SEQUENCE [LARGE SCALE GENOMIC DNA]</scope>
</reference>
<dbReference type="Gene3D" id="3.30.1010.10">
    <property type="entry name" value="Phosphatidylinositol 3-kinase Catalytic Subunit, Chain A, domain 4"/>
    <property type="match status" value="1"/>
</dbReference>
<feature type="compositionally biased region" description="Pro residues" evidence="1">
    <location>
        <begin position="10"/>
        <end position="19"/>
    </location>
</feature>
<dbReference type="Proteomes" id="UP001189429">
    <property type="component" value="Unassembled WGS sequence"/>
</dbReference>
<evidence type="ECO:0000256" key="1">
    <source>
        <dbReference type="SAM" id="MobiDB-lite"/>
    </source>
</evidence>
<evidence type="ECO:0000313" key="3">
    <source>
        <dbReference type="Proteomes" id="UP001189429"/>
    </source>
</evidence>
<feature type="region of interest" description="Disordered" evidence="1">
    <location>
        <begin position="207"/>
        <end position="285"/>
    </location>
</feature>
<comment type="caution">
    <text evidence="2">The sequence shown here is derived from an EMBL/GenBank/DDBJ whole genome shotgun (WGS) entry which is preliminary data.</text>
</comment>
<feature type="region of interest" description="Disordered" evidence="1">
    <location>
        <begin position="1"/>
        <end position="42"/>
    </location>
</feature>
<accession>A0ABN9QAV0</accession>
<gene>
    <name evidence="2" type="ORF">PCOR1329_LOCUS9475</name>
</gene>
<proteinExistence type="predicted"/>
<protein>
    <submittedName>
        <fullName evidence="2">Uncharacterized protein</fullName>
    </submittedName>
</protein>
<keyword evidence="3" id="KW-1185">Reference proteome</keyword>
<feature type="compositionally biased region" description="Pro residues" evidence="1">
    <location>
        <begin position="228"/>
        <end position="238"/>
    </location>
</feature>
<dbReference type="EMBL" id="CAUYUJ010002639">
    <property type="protein sequence ID" value="CAK0801693.1"/>
    <property type="molecule type" value="Genomic_DNA"/>
</dbReference>
<organism evidence="2 3">
    <name type="scientific">Prorocentrum cordatum</name>
    <dbReference type="NCBI Taxonomy" id="2364126"/>
    <lineage>
        <taxon>Eukaryota</taxon>
        <taxon>Sar</taxon>
        <taxon>Alveolata</taxon>
        <taxon>Dinophyceae</taxon>
        <taxon>Prorocentrales</taxon>
        <taxon>Prorocentraceae</taxon>
        <taxon>Prorocentrum</taxon>
    </lineage>
</organism>
<sequence length="285" mass="29642">MGGKGKGRGGPPPPPPPAAPSGGEAPWQQQKRERTERERRDALEAIARAKELEARKRDLESRLPALRGHDIASVPWDSALLGTHLCGGKGADGLNGLSVGGAGGVDVVELAGGTAVCVRSGPSVVTEIIADALAAALGVRVARMRLVLAGSEECRAIHEASKRWRSAGIEQEMAQIEQKLDTVDAEAAARLRGDAPARHVRRARVRARRLAGHRGGGAARPLAGPARGPGPPLRPGPAPQQHSIIELWTASRFPAGAPPVTSPTPSSQLPVILPPKAGESHQARA</sequence>